<protein>
    <submittedName>
        <fullName evidence="1">Uncharacterized protein</fullName>
    </submittedName>
</protein>
<proteinExistence type="predicted"/>
<dbReference type="EMBL" id="CP072931">
    <property type="protein sequence ID" value="QTZ92737.1"/>
    <property type="molecule type" value="Genomic_DNA"/>
</dbReference>
<evidence type="ECO:0000313" key="1">
    <source>
        <dbReference type="EMBL" id="EJJ06045.1"/>
    </source>
</evidence>
<dbReference type="HOGENOM" id="CLU_2572239_0_0_11"/>
<gene>
    <name evidence="2" type="ORF">SU9_015655</name>
    <name evidence="1" type="ORF">SU9_15869</name>
</gene>
<name>J2K0W2_9ACTN</name>
<evidence type="ECO:0000313" key="2">
    <source>
        <dbReference type="EMBL" id="QTZ92737.1"/>
    </source>
</evidence>
<dbReference type="AlphaFoldDB" id="J2K0W2"/>
<dbReference type="RefSeq" id="WP_006604722.1">
    <property type="nucleotide sequence ID" value="NZ_CP072931.1"/>
</dbReference>
<dbReference type="Proteomes" id="UP000009036">
    <property type="component" value="Chromosome"/>
</dbReference>
<dbReference type="KEGG" id="sauh:SU9_015655"/>
<reference evidence="1" key="1">
    <citation type="journal article" date="2012" name="J. Bacteriol.">
        <title>Genome Sequence of Streptomyces auratus Strain AGR0001, a Phoslactomycin-Producing Actinomycete.</title>
        <authorList>
            <person name="Han X."/>
            <person name="Li M."/>
            <person name="Ding Z."/>
            <person name="Zhao J."/>
            <person name="Ji K."/>
            <person name="Wen M."/>
            <person name="Lu T."/>
        </authorList>
    </citation>
    <scope>NUCLEOTIDE SEQUENCE [LARGE SCALE GENOMIC DNA]</scope>
    <source>
        <strain evidence="1">AGR0001</strain>
    </source>
</reference>
<dbReference type="EMBL" id="AJGV01000094">
    <property type="protein sequence ID" value="EJJ06045.1"/>
    <property type="molecule type" value="Genomic_DNA"/>
</dbReference>
<sequence length="81" mass="9513">MLRIVTGDDVHTERRVRELRELGFDLIWHELDGINVYELRSLEIDFDMIPAIVRNKVRQSKALTRAEKQRILERAGIPEDG</sequence>
<keyword evidence="3" id="KW-1185">Reference proteome</keyword>
<dbReference type="eggNOG" id="ENOG5031V71">
    <property type="taxonomic scope" value="Bacteria"/>
</dbReference>
<reference evidence="2" key="2">
    <citation type="submission" date="2021-04" db="EMBL/GenBank/DDBJ databases">
        <authorList>
            <person name="Wen M.-L."/>
            <person name="Han X.-L."/>
            <person name="Xiong J."/>
        </authorList>
    </citation>
    <scope>NUCLEOTIDE SEQUENCE</scope>
    <source>
        <strain evidence="2">AGR0001</strain>
    </source>
</reference>
<dbReference type="OrthoDB" id="3481358at2"/>
<evidence type="ECO:0000313" key="3">
    <source>
        <dbReference type="Proteomes" id="UP000009036"/>
    </source>
</evidence>
<organism evidence="1">
    <name type="scientific">Streptomyces auratus AGR0001</name>
    <dbReference type="NCBI Taxonomy" id="1160718"/>
    <lineage>
        <taxon>Bacteria</taxon>
        <taxon>Bacillati</taxon>
        <taxon>Actinomycetota</taxon>
        <taxon>Actinomycetes</taxon>
        <taxon>Kitasatosporales</taxon>
        <taxon>Streptomycetaceae</taxon>
        <taxon>Streptomyces</taxon>
    </lineage>
</organism>
<accession>J2K0W2</accession>